<evidence type="ECO:0000313" key="2">
    <source>
        <dbReference type="EMBL" id="PNT70581.1"/>
    </source>
</evidence>
<evidence type="ECO:0000313" key="3">
    <source>
        <dbReference type="EnsemblPlants" id="PNT70581"/>
    </source>
</evidence>
<dbReference type="Gramene" id="PNT70581">
    <property type="protein sequence ID" value="PNT70581"/>
    <property type="gene ID" value="BRADI_2g13705v3"/>
</dbReference>
<proteinExistence type="predicted"/>
<dbReference type="PANTHER" id="PTHR33026:SF7">
    <property type="entry name" value="OS03G0100275 PROTEIN"/>
    <property type="match status" value="1"/>
</dbReference>
<protein>
    <submittedName>
        <fullName evidence="2 3">Uncharacterized protein</fullName>
    </submittedName>
</protein>
<organism evidence="2">
    <name type="scientific">Brachypodium distachyon</name>
    <name type="common">Purple false brome</name>
    <name type="synonym">Trachynia distachya</name>
    <dbReference type="NCBI Taxonomy" id="15368"/>
    <lineage>
        <taxon>Eukaryota</taxon>
        <taxon>Viridiplantae</taxon>
        <taxon>Streptophyta</taxon>
        <taxon>Embryophyta</taxon>
        <taxon>Tracheophyta</taxon>
        <taxon>Spermatophyta</taxon>
        <taxon>Magnoliopsida</taxon>
        <taxon>Liliopsida</taxon>
        <taxon>Poales</taxon>
        <taxon>Poaceae</taxon>
        <taxon>BOP clade</taxon>
        <taxon>Pooideae</taxon>
        <taxon>Stipodae</taxon>
        <taxon>Brachypodieae</taxon>
        <taxon>Brachypodium</taxon>
    </lineage>
</organism>
<evidence type="ECO:0000256" key="1">
    <source>
        <dbReference type="SAM" id="MobiDB-lite"/>
    </source>
</evidence>
<dbReference type="PANTHER" id="PTHR33026">
    <property type="entry name" value="OS06G0360600 PROTEIN"/>
    <property type="match status" value="1"/>
</dbReference>
<feature type="compositionally biased region" description="Basic residues" evidence="1">
    <location>
        <begin position="164"/>
        <end position="173"/>
    </location>
</feature>
<feature type="compositionally biased region" description="Acidic residues" evidence="1">
    <location>
        <begin position="100"/>
        <end position="110"/>
    </location>
</feature>
<accession>A0A2K2D8H5</accession>
<gene>
    <name evidence="2" type="ORF">BRADI_2g13705v3</name>
</gene>
<sequence length="187" mass="20761">MKRRIQPLQARVHPMWDYSGATDSTRVCMQELSGEDLLTRVRVVTRKEITSDDLESPLPPYGPDRPREEGHLELVCQPPLDKGVPVDNDGLADSSNSDALYEDDVDENEDGLQSRKRGRSSEAEQSTGDSYRLETHEEAIPSSAMAVSDEPKLQSPSPSTPLTKKPRVAAKPKGRLRIFNVSSDSFL</sequence>
<reference evidence="2 3" key="1">
    <citation type="journal article" date="2010" name="Nature">
        <title>Genome sequencing and analysis of the model grass Brachypodium distachyon.</title>
        <authorList>
            <consortium name="International Brachypodium Initiative"/>
        </authorList>
    </citation>
    <scope>NUCLEOTIDE SEQUENCE [LARGE SCALE GENOMIC DNA]</scope>
    <source>
        <strain evidence="2 3">Bd21</strain>
    </source>
</reference>
<dbReference type="EnsemblPlants" id="PNT70581">
    <property type="protein sequence ID" value="PNT70581"/>
    <property type="gene ID" value="BRADI_2g13705v3"/>
</dbReference>
<feature type="region of interest" description="Disordered" evidence="1">
    <location>
        <begin position="50"/>
        <end position="173"/>
    </location>
</feature>
<evidence type="ECO:0000313" key="4">
    <source>
        <dbReference type="Proteomes" id="UP000008810"/>
    </source>
</evidence>
<dbReference type="EMBL" id="CM000881">
    <property type="protein sequence ID" value="PNT70581.1"/>
    <property type="molecule type" value="Genomic_DNA"/>
</dbReference>
<name>A0A2K2D8H5_BRADI</name>
<reference evidence="2" key="2">
    <citation type="submission" date="2017-06" db="EMBL/GenBank/DDBJ databases">
        <title>WGS assembly of Brachypodium distachyon.</title>
        <authorList>
            <consortium name="The International Brachypodium Initiative"/>
            <person name="Lucas S."/>
            <person name="Harmon-Smith M."/>
            <person name="Lail K."/>
            <person name="Tice H."/>
            <person name="Grimwood J."/>
            <person name="Bruce D."/>
            <person name="Barry K."/>
            <person name="Shu S."/>
            <person name="Lindquist E."/>
            <person name="Wang M."/>
            <person name="Pitluck S."/>
            <person name="Vogel J.P."/>
            <person name="Garvin D.F."/>
            <person name="Mockler T.C."/>
            <person name="Schmutz J."/>
            <person name="Rokhsar D."/>
            <person name="Bevan M.W."/>
        </authorList>
    </citation>
    <scope>NUCLEOTIDE SEQUENCE</scope>
    <source>
        <strain evidence="2">Bd21</strain>
    </source>
</reference>
<dbReference type="OrthoDB" id="721393at2759"/>
<dbReference type="AlphaFoldDB" id="A0A2K2D8H5"/>
<reference evidence="3" key="3">
    <citation type="submission" date="2018-08" db="UniProtKB">
        <authorList>
            <consortium name="EnsemblPlants"/>
        </authorList>
    </citation>
    <scope>IDENTIFICATION</scope>
    <source>
        <strain evidence="3">cv. Bd21</strain>
    </source>
</reference>
<keyword evidence="4" id="KW-1185">Reference proteome</keyword>
<feature type="compositionally biased region" description="Low complexity" evidence="1">
    <location>
        <begin position="153"/>
        <end position="163"/>
    </location>
</feature>
<dbReference type="InParanoid" id="A0A2K2D8H5"/>
<dbReference type="Proteomes" id="UP000008810">
    <property type="component" value="Chromosome 2"/>
</dbReference>